<feature type="non-terminal residue" evidence="2">
    <location>
        <position position="77"/>
    </location>
</feature>
<keyword evidence="1" id="KW-0175">Coiled coil</keyword>
<accession>A0A4Y2NYF1</accession>
<sequence length="77" mass="9047">LDLAQSELDLLLSNEKKEQENLKSLEMDYEKTVSLIKEEEMELNKASDRIPELKAQISSAEREFTEKEKKEIFLTEE</sequence>
<keyword evidence="3" id="KW-1185">Reference proteome</keyword>
<gene>
    <name evidence="2" type="ORF">AVEN_80394_1</name>
</gene>
<proteinExistence type="predicted"/>
<protein>
    <submittedName>
        <fullName evidence="2">Uncharacterized protein</fullName>
    </submittedName>
</protein>
<dbReference type="Proteomes" id="UP000499080">
    <property type="component" value="Unassembled WGS sequence"/>
</dbReference>
<feature type="non-terminal residue" evidence="2">
    <location>
        <position position="1"/>
    </location>
</feature>
<evidence type="ECO:0000313" key="3">
    <source>
        <dbReference type="Proteomes" id="UP000499080"/>
    </source>
</evidence>
<organism evidence="2 3">
    <name type="scientific">Araneus ventricosus</name>
    <name type="common">Orbweaver spider</name>
    <name type="synonym">Epeira ventricosa</name>
    <dbReference type="NCBI Taxonomy" id="182803"/>
    <lineage>
        <taxon>Eukaryota</taxon>
        <taxon>Metazoa</taxon>
        <taxon>Ecdysozoa</taxon>
        <taxon>Arthropoda</taxon>
        <taxon>Chelicerata</taxon>
        <taxon>Arachnida</taxon>
        <taxon>Araneae</taxon>
        <taxon>Araneomorphae</taxon>
        <taxon>Entelegynae</taxon>
        <taxon>Araneoidea</taxon>
        <taxon>Araneidae</taxon>
        <taxon>Araneus</taxon>
    </lineage>
</organism>
<evidence type="ECO:0000313" key="2">
    <source>
        <dbReference type="EMBL" id="GBN43759.1"/>
    </source>
</evidence>
<evidence type="ECO:0000256" key="1">
    <source>
        <dbReference type="SAM" id="Coils"/>
    </source>
</evidence>
<reference evidence="2 3" key="1">
    <citation type="journal article" date="2019" name="Sci. Rep.">
        <title>Orb-weaving spider Araneus ventricosus genome elucidates the spidroin gene catalogue.</title>
        <authorList>
            <person name="Kono N."/>
            <person name="Nakamura H."/>
            <person name="Ohtoshi R."/>
            <person name="Moran D.A.P."/>
            <person name="Shinohara A."/>
            <person name="Yoshida Y."/>
            <person name="Fujiwara M."/>
            <person name="Mori M."/>
            <person name="Tomita M."/>
            <person name="Arakawa K."/>
        </authorList>
    </citation>
    <scope>NUCLEOTIDE SEQUENCE [LARGE SCALE GENOMIC DNA]</scope>
</reference>
<feature type="coiled-coil region" evidence="1">
    <location>
        <begin position="1"/>
        <end position="70"/>
    </location>
</feature>
<dbReference type="AlphaFoldDB" id="A0A4Y2NYF1"/>
<name>A0A4Y2NYF1_ARAVE</name>
<dbReference type="EMBL" id="BGPR01130081">
    <property type="protein sequence ID" value="GBN43759.1"/>
    <property type="molecule type" value="Genomic_DNA"/>
</dbReference>
<comment type="caution">
    <text evidence="2">The sequence shown here is derived from an EMBL/GenBank/DDBJ whole genome shotgun (WGS) entry which is preliminary data.</text>
</comment>